<dbReference type="RefSeq" id="NP_727838.1">
    <property type="nucleotide sequence ID" value="NM_167433.2"/>
</dbReference>
<gene>
    <name evidence="2" type="primary">Dmel\CG9106</name>
    <name evidence="2 5" type="ORF">CG9106</name>
    <name evidence="2" type="ORF">Dmel_CG9106</name>
</gene>
<evidence type="ECO:0000313" key="5">
    <source>
        <dbReference type="FlyBase" id="FBgn0030624"/>
    </source>
</evidence>
<dbReference type="EMBL" id="AY060241">
    <property type="protein sequence ID" value="AAL25280.1"/>
    <property type="molecule type" value="mRNA"/>
</dbReference>
<dbReference type="RefSeq" id="NP_573013.1">
    <property type="nucleotide sequence ID" value="NM_132785.2"/>
</dbReference>
<dbReference type="EMBL" id="AE014298">
    <property type="protein sequence ID" value="AAN09658.1"/>
    <property type="molecule type" value="Genomic_DNA"/>
</dbReference>
<accession>Q9VXX0</accession>
<dbReference type="UCSC" id="CG9106-RA">
    <property type="organism name" value="d. melanogaster"/>
</dbReference>
<reference evidence="2 6" key="7">
    <citation type="journal article" date="2005" name="PLoS Comput. Biol.">
        <title>Combined evidence annotation of transposable elements in genome sequences.</title>
        <authorList>
            <person name="Quesneville H."/>
            <person name="Bergman C.M."/>
            <person name="Andrieu O."/>
            <person name="Autard D."/>
            <person name="Nouaud D."/>
            <person name="Ashburner M."/>
            <person name="Anxolabehere D."/>
        </authorList>
    </citation>
    <scope>NUCLEOTIDE SEQUENCE [LARGE SCALE GENOMIC DNA]</scope>
    <source>
        <strain evidence="6">Berkeley</strain>
    </source>
</reference>
<reference evidence="2" key="8">
    <citation type="submission" date="2006-08" db="EMBL/GenBank/DDBJ databases">
        <authorList>
            <person name="Celniker S."/>
            <person name="Carlson J."/>
            <person name="Wan K."/>
            <person name="Frise E."/>
            <person name="Hoskins R."/>
            <person name="Park S."/>
            <person name="Svirskas R."/>
            <person name="Rubin G."/>
        </authorList>
    </citation>
    <scope>NUCLEOTIDE SEQUENCE</scope>
</reference>
<evidence type="ECO:0000313" key="3">
    <source>
        <dbReference type="EMBL" id="AAL25280.1"/>
    </source>
</evidence>
<reference evidence="2" key="12">
    <citation type="journal article" date="2015" name="G3 (Bethesda)">
        <title>Gene Model Annotations for Drosophila melanogaster: The Rule-Benders.</title>
        <authorList>
            <consortium name="FlyBase Consortium"/>
            <person name="Crosby M.A."/>
            <person name="Gramates L.S."/>
            <person name="Dos Santos G."/>
            <person name="Matthews B.B."/>
            <person name="St Pierre S.E."/>
            <person name="Zhou P."/>
            <person name="Schroeder A.J."/>
            <person name="Falls K."/>
            <person name="Emmert D.B."/>
            <person name="Russo S.M."/>
            <person name="Gelbart W.M."/>
            <person name="null"/>
        </authorList>
    </citation>
    <scope>NUCLEOTIDE SEQUENCE</scope>
</reference>
<dbReference type="AGR" id="FB:FBgn0030624"/>
<reference evidence="2 6" key="6">
    <citation type="journal article" date="2002" name="Genome Biol.">
        <title>Heterochromatic sequences in a Drosophila whole-genome shotgun assembly.</title>
        <authorList>
            <person name="Hoskins R.A."/>
            <person name="Smith C.D."/>
            <person name="Carlson J.W."/>
            <person name="Carvalho A.B."/>
            <person name="Halpern A."/>
            <person name="Kaminker J.S."/>
            <person name="Kennedy C."/>
            <person name="Mungall C.J."/>
            <person name="Sullivan B.A."/>
            <person name="Sutton G.G."/>
            <person name="Yasuhara J.C."/>
            <person name="Wakimoto B.T."/>
            <person name="Myers E.W."/>
            <person name="Celniker S.E."/>
            <person name="Rubin G.M."/>
            <person name="Karpen G.H."/>
        </authorList>
    </citation>
    <scope>NUCLEOTIDE SEQUENCE [LARGE SCALE GENOMIC DNA]</scope>
    <source>
        <strain evidence="6">Berkeley</strain>
    </source>
</reference>
<dbReference type="FlyBase" id="FBgn0030624">
    <property type="gene designation" value="CG9106"/>
</dbReference>
<dbReference type="AlphaFoldDB" id="Q9VXX0"/>
<dbReference type="EMBL" id="AE014298">
    <property type="protein sequence ID" value="AAF48436.1"/>
    <property type="molecule type" value="Genomic_DNA"/>
</dbReference>
<dbReference type="PaxDb" id="7227-FBpp0073838"/>
<dbReference type="KEGG" id="dme:Dmel_CG9106"/>
<keyword evidence="6" id="KW-1185">Reference proteome</keyword>
<evidence type="ECO:0000313" key="6">
    <source>
        <dbReference type="Proteomes" id="UP000000803"/>
    </source>
</evidence>
<reference evidence="2" key="11">
    <citation type="journal article" date="2015" name="G3 (Bethesda)">
        <title>Gene Model Annotations for Drosophila melanogaster: Impact of High-Throughput Data.</title>
        <authorList>
            <consortium name="FlyBase Consortium"/>
            <person name="Matthews B.B."/>
            <person name="Dos Santos G."/>
            <person name="Crosby M.A."/>
            <person name="Emmert D.B."/>
            <person name="St Pierre S.E."/>
            <person name="Gramates L.S."/>
            <person name="Zhou P."/>
            <person name="Schroeder A.J."/>
            <person name="Falls K."/>
            <person name="Strelets V."/>
            <person name="Russo S.M."/>
            <person name="Gelbart W.M."/>
            <person name="null"/>
        </authorList>
    </citation>
    <scope>NUCLEOTIDE SEQUENCE</scope>
</reference>
<evidence type="ECO:0000313" key="2">
    <source>
        <dbReference type="EMBL" id="AAF48436.1"/>
    </source>
</evidence>
<organism evidence="2 6">
    <name type="scientific">Drosophila melanogaster</name>
    <name type="common">Fruit fly</name>
    <dbReference type="NCBI Taxonomy" id="7227"/>
    <lineage>
        <taxon>Eukaryota</taxon>
        <taxon>Metazoa</taxon>
        <taxon>Ecdysozoa</taxon>
        <taxon>Arthropoda</taxon>
        <taxon>Hexapoda</taxon>
        <taxon>Insecta</taxon>
        <taxon>Pterygota</taxon>
        <taxon>Neoptera</taxon>
        <taxon>Endopterygota</taxon>
        <taxon>Diptera</taxon>
        <taxon>Brachycera</taxon>
        <taxon>Muscomorpha</taxon>
        <taxon>Ephydroidea</taxon>
        <taxon>Drosophilidae</taxon>
        <taxon>Drosophila</taxon>
        <taxon>Sophophora</taxon>
    </lineage>
</organism>
<dbReference type="HOGENOM" id="CLU_1877563_0_0_1"/>
<reference evidence="2 6" key="10">
    <citation type="journal article" date="2007" name="Science">
        <title>Sequence finishing and mapping of Drosophila melanogaster heterochromatin.</title>
        <authorList>
            <person name="Hoskins R.A."/>
            <person name="Carlson J.W."/>
            <person name="Kennedy C."/>
            <person name="Acevedo D."/>
            <person name="Evans-Holm M."/>
            <person name="Frise E."/>
            <person name="Wan K.H."/>
            <person name="Park S."/>
            <person name="Mendez-Lago M."/>
            <person name="Rossi F."/>
            <person name="Villasante A."/>
            <person name="Dimitri P."/>
            <person name="Karpen G.H."/>
            <person name="Celniker S.E."/>
        </authorList>
    </citation>
    <scope>NUCLEOTIDE SEQUENCE [LARGE SCALE GENOMIC DNA]</scope>
    <source>
        <strain evidence="6">Berkeley</strain>
    </source>
</reference>
<dbReference type="IntAct" id="Q9VXX0">
    <property type="interactions" value="28"/>
</dbReference>
<reference evidence="2 6" key="9">
    <citation type="journal article" date="2007" name="Science">
        <title>The Release 5.1 annotation of Drosophila melanogaster heterochromatin.</title>
        <authorList>
            <person name="Smith C.D."/>
            <person name="Shu S."/>
            <person name="Mungall C.J."/>
            <person name="Karpen G.H."/>
        </authorList>
    </citation>
    <scope>NUCLEOTIDE SEQUENCE [LARGE SCALE GENOMIC DNA]</scope>
    <source>
        <strain evidence="6">Berkeley</strain>
    </source>
</reference>
<sequence>MVINLNPSTSSNANASGSSVGGGSGGGSDGGNGDGMSSAGSQSGNIIGGNGSGSGNGNGNGDGNGSGNTAGNVSSGTPSNLMGIISHEMFDGIVYLHVVCAGESSSKWVTLEEAMAYCPSGVVAYTKLQLAEIYGIPMDVLFD</sequence>
<dbReference type="eggNOG" id="ENOG502TCJ6">
    <property type="taxonomic scope" value="Eukaryota"/>
</dbReference>
<feature type="compositionally biased region" description="Gly residues" evidence="1">
    <location>
        <begin position="46"/>
        <end position="68"/>
    </location>
</feature>
<reference evidence="6" key="3">
    <citation type="journal article" date="2002" name="Genome Biol.">
        <title>Finishing a whole-genome shotgun: release 3 of the Drosophila melanogaster euchromatic genome sequence.</title>
        <authorList>
            <person name="Celniker S.E."/>
            <person name="Wheeler D.A."/>
            <person name="Kronmiller B."/>
            <person name="Carlson J.W."/>
            <person name="Halpern A."/>
            <person name="Patel S."/>
            <person name="Adams M."/>
            <person name="Champe M."/>
            <person name="Dugan S.P."/>
            <person name="Frise E."/>
            <person name="Hodgson A."/>
            <person name="George R.A."/>
            <person name="Hoskins R.A."/>
            <person name="Laverty T."/>
            <person name="Muzny D.M."/>
            <person name="Nelson C.R."/>
            <person name="Pacleb J.M."/>
            <person name="Park S."/>
            <person name="Pfeiffer B.D."/>
            <person name="Richards S."/>
            <person name="Sodergren E.J."/>
            <person name="Svirskas R."/>
            <person name="Tabor P.E."/>
            <person name="Wan K."/>
            <person name="Stapleton M."/>
            <person name="Sutton G.G."/>
            <person name="Venter C."/>
            <person name="Weinstock G."/>
            <person name="Scherer S.E."/>
            <person name="Myers E.W."/>
            <person name="Gibbs R.A."/>
            <person name="Rubin G.M."/>
        </authorList>
    </citation>
    <scope>NUCLEOTIDE SEQUENCE [LARGE SCALE GENOMIC DNA]</scope>
    <source>
        <strain evidence="6">Berkeley</strain>
    </source>
</reference>
<dbReference type="DNASU" id="32454"/>
<name>Q9VXX0_DROME</name>
<reference evidence="6" key="4">
    <citation type="journal article" date="2002" name="Genome Biol.">
        <title>Annotation of the Drosophila melanogaster euchromatic genome: a systematic review.</title>
        <authorList>
            <person name="Misra S."/>
            <person name="Crosby M.A."/>
            <person name="Mungall C.J."/>
            <person name="Matthews B.B."/>
            <person name="Campbell K.S."/>
            <person name="Hradecky P."/>
            <person name="Huang Y."/>
            <person name="Kaminker J.S."/>
            <person name="Millburn G.H."/>
            <person name="Prochnik S.E."/>
            <person name="Smith C.D."/>
            <person name="Tupy J.L."/>
            <person name="Whitfied E.J."/>
            <person name="Bayraktaroglu L."/>
            <person name="Berman B.P."/>
            <person name="Bettencourt B.R."/>
            <person name="Celniker S.E."/>
            <person name="de Grey A.D."/>
            <person name="Drysdale R.A."/>
            <person name="Harris N.L."/>
            <person name="Richter J."/>
            <person name="Russo S."/>
            <person name="Schroeder A.J."/>
            <person name="Shu S.Q."/>
            <person name="Stapleton M."/>
            <person name="Yamada C."/>
            <person name="Ashburner M."/>
            <person name="Gelbart W.M."/>
            <person name="Rubin G.M."/>
            <person name="Lewis S.E."/>
        </authorList>
    </citation>
    <scope>GENOME REANNOTATION</scope>
    <source>
        <strain evidence="6">Berkeley</strain>
    </source>
</reference>
<evidence type="ECO:0000313" key="4">
    <source>
        <dbReference type="EMBL" id="AAN09658.1"/>
    </source>
</evidence>
<dbReference type="BioGRID-ORCS" id="32454">
    <property type="hits" value="0 hits in 1 CRISPR screen"/>
</dbReference>
<dbReference type="Bgee" id="FBgn0030624">
    <property type="expression patterns" value="Expressed in mid-late elongation-stage spermatid (Drosophila) in testis and 22 other cell types or tissues"/>
</dbReference>
<dbReference type="OMA" id="GEMIDKW"/>
<dbReference type="VEuPathDB" id="VectorBase:FBgn0030624"/>
<evidence type="ECO:0000256" key="1">
    <source>
        <dbReference type="SAM" id="MobiDB-lite"/>
    </source>
</evidence>
<proteinExistence type="evidence at transcript level"/>
<reference evidence="2" key="13">
    <citation type="journal article" date="2015" name="Genome Res.">
        <title>The Release 6 reference sequence of the Drosophila melanogaster genome.</title>
        <authorList>
            <person name="Hoskins R.A."/>
            <person name="Carlson J.W."/>
            <person name="Wan K.H."/>
            <person name="Park S."/>
            <person name="Mendez I."/>
            <person name="Galle S.E."/>
            <person name="Booth B.W."/>
            <person name="Pfeiffer B.D."/>
            <person name="George R.A."/>
            <person name="Svirskas R."/>
            <person name="Krzywinski M."/>
            <person name="Schein J."/>
            <person name="Accardo M.C."/>
            <person name="Damia E."/>
            <person name="Messina G."/>
            <person name="Mendez-Lago M."/>
            <person name="de Pablos B."/>
            <person name="Demakova O.V."/>
            <person name="Andreyeva E.N."/>
            <person name="Boldyreva L.V."/>
            <person name="Marra M."/>
            <person name="Carvalho A.B."/>
            <person name="Dimitri P."/>
            <person name="Villasante A."/>
            <person name="Zhimulev I.F."/>
            <person name="Rubin G.M."/>
            <person name="Karpen G.H."/>
            <person name="Celniker S.E."/>
        </authorList>
    </citation>
    <scope>NUCLEOTIDE SEQUENCE</scope>
</reference>
<protein>
    <submittedName>
        <fullName evidence="3">GH05991p</fullName>
    </submittedName>
    <submittedName>
        <fullName evidence="2">Uncharacterized protein, isoform A</fullName>
    </submittedName>
    <submittedName>
        <fullName evidence="4">Uncharacterized protein, isoform B</fullName>
    </submittedName>
</protein>
<dbReference type="OrthoDB" id="7882537at2759"/>
<feature type="compositionally biased region" description="Low complexity" evidence="1">
    <location>
        <begin position="35"/>
        <end position="45"/>
    </location>
</feature>
<dbReference type="GlyGen" id="Q9VXX0">
    <property type="glycosylation" value="1 site"/>
</dbReference>
<dbReference type="STRING" id="7227.FBpp0073839"/>
<feature type="compositionally biased region" description="Gly residues" evidence="1">
    <location>
        <begin position="19"/>
        <end position="34"/>
    </location>
</feature>
<reference evidence="2 6" key="1">
    <citation type="journal article" date="2000" name="Science">
        <title>The genome sequence of Drosophila melanogaster.</title>
        <authorList>
            <person name="Adams M.D."/>
            <person name="Celniker S.E."/>
            <person name="Holt R.A."/>
            <person name="Evans C.A."/>
            <person name="Gocayne J.D."/>
            <person name="Amanatides P.G."/>
            <person name="Scherer S.E."/>
            <person name="Li P.W."/>
            <person name="Hoskins R.A."/>
            <person name="Galle R.F."/>
            <person name="George R.A."/>
            <person name="Lewis S.E."/>
            <person name="Richards S."/>
            <person name="Ashburner M."/>
            <person name="Henderson S.N."/>
            <person name="Sutton G.G."/>
            <person name="Wortman J.R."/>
            <person name="Yandell M.D."/>
            <person name="Zhang Q."/>
            <person name="Chen L.X."/>
            <person name="Brandon R.C."/>
            <person name="Rogers Y.H."/>
            <person name="Blazej R.G."/>
            <person name="Champe M."/>
            <person name="Pfeiffer B.D."/>
            <person name="Wan K.H."/>
            <person name="Doyle C."/>
            <person name="Baxter E.G."/>
            <person name="Helt G."/>
            <person name="Nelson C.R."/>
            <person name="Gabor G.L."/>
            <person name="Abril J.F."/>
            <person name="Agbayani A."/>
            <person name="An H.J."/>
            <person name="Andrews-Pfannkoch C."/>
            <person name="Baldwin D."/>
            <person name="Ballew R.M."/>
            <person name="Basu A."/>
            <person name="Baxendale J."/>
            <person name="Bayraktaroglu L."/>
            <person name="Beasley E.M."/>
            <person name="Beeson K.Y."/>
            <person name="Benos P.V."/>
            <person name="Berman B.P."/>
            <person name="Bhandari D."/>
            <person name="Bolshakov S."/>
            <person name="Borkova D."/>
            <person name="Botchan M.R."/>
            <person name="Bouck J."/>
            <person name="Brokstein P."/>
            <person name="Brottier P."/>
            <person name="Burtis K.C."/>
            <person name="Busam D.A."/>
            <person name="Butler H."/>
            <person name="Cadieu E."/>
            <person name="Center A."/>
            <person name="Chandra I."/>
            <person name="Cherry J.M."/>
            <person name="Cawley S."/>
            <person name="Dahlke C."/>
            <person name="Davenport L.B."/>
            <person name="Davies P."/>
            <person name="de Pablos B."/>
            <person name="Delcher A."/>
            <person name="Deng Z."/>
            <person name="Mays A.D."/>
            <person name="Dew I."/>
            <person name="Dietz S.M."/>
            <person name="Dodson K."/>
            <person name="Doup L.E."/>
            <person name="Downes M."/>
            <person name="Dugan-Rocha S."/>
            <person name="Dunkov B.C."/>
            <person name="Dunn P."/>
            <person name="Durbin K.J."/>
            <person name="Evangelista C.C."/>
            <person name="Ferraz C."/>
            <person name="Ferriera S."/>
            <person name="Fleischmann W."/>
            <person name="Fosler C."/>
            <person name="Gabrielian A.E."/>
            <person name="Garg N.S."/>
            <person name="Gelbart W.M."/>
            <person name="Glasser K."/>
            <person name="Glodek A."/>
            <person name="Gong F."/>
            <person name="Gorrell J.H."/>
            <person name="Gu Z."/>
            <person name="Guan P."/>
            <person name="Harris M."/>
            <person name="Harris N.L."/>
            <person name="Harvey D."/>
            <person name="Heiman T.J."/>
            <person name="Hernandez J.R."/>
            <person name="Houck J."/>
            <person name="Hostin D."/>
            <person name="Houston K.A."/>
            <person name="Howland T.J."/>
            <person name="Wei M.H."/>
            <person name="Ibegwam C."/>
            <person name="Jalali M."/>
            <person name="Kalush F."/>
            <person name="Karpen G.H."/>
            <person name="Ke Z."/>
            <person name="Kennison J.A."/>
            <person name="Ketchum K.A."/>
            <person name="Kimmel B.E."/>
            <person name="Kodira C.D."/>
            <person name="Kraft C."/>
            <person name="Kravitz S."/>
            <person name="Kulp D."/>
            <person name="Lai Z."/>
            <person name="Lasko P."/>
            <person name="Lei Y."/>
            <person name="Levitsky A.A."/>
            <person name="Li J."/>
            <person name="Li Z."/>
            <person name="Liang Y."/>
            <person name="Lin X."/>
            <person name="Liu X."/>
            <person name="Mattei B."/>
            <person name="McIntosh T.C."/>
            <person name="McLeod M.P."/>
            <person name="McPherson D."/>
            <person name="Merkulov G."/>
            <person name="Milshina N.V."/>
            <person name="Mobarry C."/>
            <person name="Morris J."/>
            <person name="Moshrefi A."/>
            <person name="Mount S.M."/>
            <person name="Moy M."/>
            <person name="Murphy B."/>
            <person name="Murphy L."/>
            <person name="Muzny D.M."/>
            <person name="Nelson D.L."/>
            <person name="Nelson D.R."/>
            <person name="Nelson K.A."/>
            <person name="Nixon K."/>
            <person name="Nusskern D.R."/>
            <person name="Pacleb J.M."/>
            <person name="Palazzolo M."/>
            <person name="Pittman G.S."/>
            <person name="Pan S."/>
            <person name="Pollard J."/>
            <person name="Puri V."/>
            <person name="Reese M.G."/>
            <person name="Reinert K."/>
            <person name="Remington K."/>
            <person name="Saunders R.D."/>
            <person name="Scheeler F."/>
            <person name="Shen H."/>
            <person name="Shue B.C."/>
            <person name="Siden-Kiamos I."/>
            <person name="Simpson M."/>
            <person name="Skupski M.P."/>
            <person name="Smith T."/>
            <person name="Spier E."/>
            <person name="Spradling A.C."/>
            <person name="Stapleton M."/>
            <person name="Strong R."/>
            <person name="Sun E."/>
            <person name="Svirskas R."/>
            <person name="Tector C."/>
            <person name="Turner R."/>
            <person name="Venter E."/>
            <person name="Wang A.H."/>
            <person name="Wang X."/>
            <person name="Wang Z.Y."/>
            <person name="Wassarman D.A."/>
            <person name="Weinstock G.M."/>
            <person name="Weissenbach J."/>
            <person name="Williams S.M."/>
            <person name="WoodageT"/>
            <person name="Worley K.C."/>
            <person name="Wu D."/>
            <person name="Yang S."/>
            <person name="Yao Q.A."/>
            <person name="Ye J."/>
            <person name="Yeh R.F."/>
            <person name="Zaveri J.S."/>
            <person name="Zhan M."/>
            <person name="Zhang G."/>
            <person name="Zhao Q."/>
            <person name="Zheng L."/>
            <person name="Zheng X.H."/>
            <person name="Zhong F.N."/>
            <person name="Zhong W."/>
            <person name="Zhou X."/>
            <person name="Zhu S."/>
            <person name="Zhu X."/>
            <person name="Smith H.O."/>
            <person name="Gibbs R.A."/>
            <person name="Myers E.W."/>
            <person name="Rubin G.M."/>
            <person name="Venter J.C."/>
        </authorList>
    </citation>
    <scope>NUCLEOTIDE SEQUENCE [LARGE SCALE GENOMIC DNA]</scope>
    <source>
        <strain evidence="6">Berkeley</strain>
    </source>
</reference>
<dbReference type="Proteomes" id="UP000000803">
    <property type="component" value="Chromosome X"/>
</dbReference>
<dbReference type="GeneID" id="32454"/>
<reference evidence="3" key="2">
    <citation type="submission" date="2001-10" db="EMBL/GenBank/DDBJ databases">
        <authorList>
            <person name="Stapleton M."/>
            <person name="Brokstein P."/>
            <person name="Hong L."/>
            <person name="Agbayani A."/>
            <person name="Carlson J."/>
            <person name="Champe M."/>
            <person name="Chavez C."/>
            <person name="Dorsett V."/>
            <person name="Farfan D."/>
            <person name="Frise E."/>
            <person name="George R."/>
            <person name="Gonzalez M."/>
            <person name="Guarin H."/>
            <person name="Li P."/>
            <person name="Liao G."/>
            <person name="Miranda A."/>
            <person name="Mungall C.J."/>
            <person name="Nunoo J."/>
            <person name="Pacleb J."/>
            <person name="Paragas V."/>
            <person name="Park S."/>
            <person name="Phouanenavong S."/>
            <person name="Wan K."/>
            <person name="Yu C."/>
            <person name="Lewis S.E."/>
            <person name="Rubin G.M."/>
            <person name="Celniker S."/>
        </authorList>
    </citation>
    <scope>NUCLEOTIDE SEQUENCE</scope>
    <source>
        <strain evidence="3">Berkeley</strain>
    </source>
</reference>
<reference evidence="6" key="5">
    <citation type="journal article" date="2002" name="Genome Biol.">
        <title>The transposable elements of the Drosophila melanogaster euchromatin: a genomics perspective.</title>
        <authorList>
            <person name="Kaminker J.S."/>
            <person name="Bergman C.M."/>
            <person name="Kronmiller B."/>
            <person name="Carlson J."/>
            <person name="Svirskas R."/>
            <person name="Patel S."/>
            <person name="Frise E."/>
            <person name="Wheeler D.A."/>
            <person name="Lewis S.E."/>
            <person name="Rubin G.M."/>
            <person name="Ashburner M."/>
            <person name="Celniker S.E."/>
        </authorList>
    </citation>
    <scope>NUCLEOTIDE SEQUENCE [LARGE SCALE GENOMIC DNA]</scope>
    <source>
        <strain evidence="6">Berkeley</strain>
    </source>
</reference>
<feature type="region of interest" description="Disordered" evidence="1">
    <location>
        <begin position="1"/>
        <end position="74"/>
    </location>
</feature>
<reference evidence="2" key="15">
    <citation type="submission" date="2024-06" db="EMBL/GenBank/DDBJ databases">
        <title>Drosophila melanogaster release 4 sequence.</title>
        <authorList>
            <consortium name="Berkeley Drosophila Genome Project"/>
            <person name="Celniker S."/>
            <person name="Carlson J."/>
            <person name="Wan K."/>
            <person name="Pfeiffer B."/>
            <person name="Frise E."/>
            <person name="George R."/>
            <person name="Hoskins R."/>
            <person name="Stapleton M."/>
            <person name="Pacleb J."/>
            <person name="Park S."/>
            <person name="Svirskas R."/>
            <person name="Smith E."/>
            <person name="Yu C."/>
            <person name="Rubin G."/>
        </authorList>
    </citation>
    <scope>NUCLEOTIDE SEQUENCE</scope>
</reference>
<reference evidence="2" key="14">
    <citation type="submission" date="2023-12" db="EMBL/GenBank/DDBJ databases">
        <authorList>
            <consortium name="FlyBase"/>
        </authorList>
    </citation>
    <scope>NUCLEOTIDE SEQUENCE</scope>
</reference>